<dbReference type="PANTHER" id="PTHR44757:SF2">
    <property type="entry name" value="BIOFILM ARCHITECTURE MAINTENANCE PROTEIN MBAA"/>
    <property type="match status" value="1"/>
</dbReference>
<dbReference type="Pfam" id="PF00563">
    <property type="entry name" value="EAL"/>
    <property type="match status" value="1"/>
</dbReference>
<sequence length="696" mass="77973">MVKNRDSVDESALKVLSYHLDQMSNYMTDIITVLTREAVIEYASPSYMNVLGVDASQAVGRSAFDFVHEADVELAEAMFQNVLDTQSTIRLETRFLSANGWIDAEVTGSPVLDESGNLTHVICIGRDISERKLAKQLLEESEQRYRSLFDHHPDAIFSLDLEGRLVSLNQACGTITGHSLEELLYRPFLELVSEADRELSAEKFRLAKLGLTTGTYETRLLNVRGEEVEVQALKLPIFVNGEVVGVYGMIKDVTAFNQMQNGLKRMAYHDDLTGLPNRRWMTQAIEDSIVRAQKNRTISALLYLDISRFKNINDSFGHAFGDRFLIKVAERLQEECSARGLVVSRLIGDEFTVLISDRKTFADIMDTLSYLLHALGQPFDIEGKEMFMTPHVGVALYPTHAHDAETLLKHAGAAVHKAKLSRQHIEIYSHSDRDPAELFSLESDLRIAVANKDFVLYYQPKVNIQNGSVDSVEALIRWMHPERGVVSPGDFIPLAEETGLIIKLGEIALELACQQAKAWQDEGHPLRVAVNVSAMQFHQEDFVEQVLDKLRQTGLPPKLLELEITESVVMGDVERVKDTMTHLSQLGISISIDDFGTGYSSLQYLNLFPIQTLKIDRSFVQSIESRTSQAPIVSTIIAMAQTLGLEVIAEGVETEEQVDFLWKHGCNLVQGFIYFRPMPAEQVISKIIALPALTKS</sequence>
<dbReference type="PROSITE" id="PS50887">
    <property type="entry name" value="GGDEF"/>
    <property type="match status" value="1"/>
</dbReference>
<dbReference type="NCBIfam" id="TIGR00229">
    <property type="entry name" value="sensory_box"/>
    <property type="match status" value="2"/>
</dbReference>
<dbReference type="InterPro" id="IPR029787">
    <property type="entry name" value="Nucleotide_cyclase"/>
</dbReference>
<protein>
    <recommendedName>
        <fullName evidence="7">Diguanylate cyclase</fullName>
    </recommendedName>
</protein>
<dbReference type="eggNOG" id="COG5001">
    <property type="taxonomic scope" value="Bacteria"/>
</dbReference>
<dbReference type="PROSITE" id="PS50113">
    <property type="entry name" value="PAC"/>
    <property type="match status" value="1"/>
</dbReference>
<comment type="caution">
    <text evidence="5">The sequence shown here is derived from an EMBL/GenBank/DDBJ whole genome shotgun (WGS) entry which is preliminary data.</text>
</comment>
<dbReference type="Pfam" id="PF00990">
    <property type="entry name" value="GGDEF"/>
    <property type="match status" value="1"/>
</dbReference>
<proteinExistence type="predicted"/>
<dbReference type="Gene3D" id="3.20.20.450">
    <property type="entry name" value="EAL domain"/>
    <property type="match status" value="1"/>
</dbReference>
<dbReference type="PROSITE" id="PS50883">
    <property type="entry name" value="EAL"/>
    <property type="match status" value="1"/>
</dbReference>
<evidence type="ECO:0000259" key="4">
    <source>
        <dbReference type="PROSITE" id="PS50887"/>
    </source>
</evidence>
<dbReference type="Gene3D" id="3.30.70.270">
    <property type="match status" value="1"/>
</dbReference>
<evidence type="ECO:0000313" key="6">
    <source>
        <dbReference type="Proteomes" id="UP000027931"/>
    </source>
</evidence>
<dbReference type="NCBIfam" id="TIGR00254">
    <property type="entry name" value="GGDEF"/>
    <property type="match status" value="1"/>
</dbReference>
<dbReference type="CDD" id="cd01949">
    <property type="entry name" value="GGDEF"/>
    <property type="match status" value="1"/>
</dbReference>
<feature type="domain" description="PAS" evidence="1">
    <location>
        <begin position="141"/>
        <end position="198"/>
    </location>
</feature>
<dbReference type="InterPro" id="IPR013767">
    <property type="entry name" value="PAS_fold"/>
</dbReference>
<dbReference type="SMART" id="SM00267">
    <property type="entry name" value="GGDEF"/>
    <property type="match status" value="1"/>
</dbReference>
<dbReference type="InterPro" id="IPR035965">
    <property type="entry name" value="PAS-like_dom_sf"/>
</dbReference>
<dbReference type="SUPFAM" id="SSF55785">
    <property type="entry name" value="PYP-like sensor domain (PAS domain)"/>
    <property type="match status" value="2"/>
</dbReference>
<evidence type="ECO:0000313" key="5">
    <source>
        <dbReference type="EMBL" id="KEO82741.1"/>
    </source>
</evidence>
<evidence type="ECO:0000259" key="3">
    <source>
        <dbReference type="PROSITE" id="PS50883"/>
    </source>
</evidence>
<dbReference type="SUPFAM" id="SSF55073">
    <property type="entry name" value="Nucleotide cyclase"/>
    <property type="match status" value="1"/>
</dbReference>
<evidence type="ECO:0008006" key="7">
    <source>
        <dbReference type="Google" id="ProtNLM"/>
    </source>
</evidence>
<reference evidence="5 6" key="1">
    <citation type="journal article" date="2013" name="Int. J. Syst. Evol. Microbiol.">
        <title>Tumebacillus flagellatus sp. nov., an alpha-amylase/pullulanase-producing bacterium isolated from cassava wastewater.</title>
        <authorList>
            <person name="Wang Q."/>
            <person name="Xie N."/>
            <person name="Qin Y."/>
            <person name="Shen N."/>
            <person name="Zhu J."/>
            <person name="Mi H."/>
            <person name="Huang R."/>
        </authorList>
    </citation>
    <scope>NUCLEOTIDE SEQUENCE [LARGE SCALE GENOMIC DNA]</scope>
    <source>
        <strain evidence="5 6">GST4</strain>
    </source>
</reference>
<dbReference type="GO" id="GO:0006355">
    <property type="term" value="P:regulation of DNA-templated transcription"/>
    <property type="evidence" value="ECO:0007669"/>
    <property type="project" value="InterPro"/>
</dbReference>
<dbReference type="SMART" id="SM00052">
    <property type="entry name" value="EAL"/>
    <property type="match status" value="1"/>
</dbReference>
<dbReference type="OrthoDB" id="9762141at2"/>
<accession>A0A074LKT1</accession>
<evidence type="ECO:0000259" key="2">
    <source>
        <dbReference type="PROSITE" id="PS50113"/>
    </source>
</evidence>
<dbReference type="SMART" id="SM00086">
    <property type="entry name" value="PAC"/>
    <property type="match status" value="2"/>
</dbReference>
<feature type="domain" description="PAS" evidence="1">
    <location>
        <begin position="16"/>
        <end position="86"/>
    </location>
</feature>
<feature type="domain" description="GGDEF" evidence="4">
    <location>
        <begin position="297"/>
        <end position="430"/>
    </location>
</feature>
<dbReference type="EMBL" id="JMIR01000018">
    <property type="protein sequence ID" value="KEO82741.1"/>
    <property type="molecule type" value="Genomic_DNA"/>
</dbReference>
<organism evidence="5 6">
    <name type="scientific">Tumebacillus flagellatus</name>
    <dbReference type="NCBI Taxonomy" id="1157490"/>
    <lineage>
        <taxon>Bacteria</taxon>
        <taxon>Bacillati</taxon>
        <taxon>Bacillota</taxon>
        <taxon>Bacilli</taxon>
        <taxon>Bacillales</taxon>
        <taxon>Alicyclobacillaceae</taxon>
        <taxon>Tumebacillus</taxon>
    </lineage>
</organism>
<dbReference type="STRING" id="1157490.EL26_13405"/>
<dbReference type="Pfam" id="PF00989">
    <property type="entry name" value="PAS"/>
    <property type="match status" value="2"/>
</dbReference>
<dbReference type="InterPro" id="IPR035919">
    <property type="entry name" value="EAL_sf"/>
</dbReference>
<dbReference type="InterPro" id="IPR043128">
    <property type="entry name" value="Rev_trsase/Diguanyl_cyclase"/>
</dbReference>
<dbReference type="CDD" id="cd01948">
    <property type="entry name" value="EAL"/>
    <property type="match status" value="1"/>
</dbReference>
<dbReference type="PANTHER" id="PTHR44757">
    <property type="entry name" value="DIGUANYLATE CYCLASE DGCP"/>
    <property type="match status" value="1"/>
</dbReference>
<dbReference type="AlphaFoldDB" id="A0A074LKT1"/>
<feature type="domain" description="EAL" evidence="3">
    <location>
        <begin position="438"/>
        <end position="691"/>
    </location>
</feature>
<gene>
    <name evidence="5" type="ORF">EL26_13405</name>
</gene>
<dbReference type="CDD" id="cd00130">
    <property type="entry name" value="PAS"/>
    <property type="match status" value="2"/>
</dbReference>
<dbReference type="Proteomes" id="UP000027931">
    <property type="component" value="Unassembled WGS sequence"/>
</dbReference>
<dbReference type="SUPFAM" id="SSF141868">
    <property type="entry name" value="EAL domain-like"/>
    <property type="match status" value="1"/>
</dbReference>
<dbReference type="Gene3D" id="3.30.450.20">
    <property type="entry name" value="PAS domain"/>
    <property type="match status" value="2"/>
</dbReference>
<keyword evidence="6" id="KW-1185">Reference proteome</keyword>
<dbReference type="InterPro" id="IPR000160">
    <property type="entry name" value="GGDEF_dom"/>
</dbReference>
<feature type="domain" description="PAC" evidence="2">
    <location>
        <begin position="89"/>
        <end position="140"/>
    </location>
</feature>
<dbReference type="InterPro" id="IPR000014">
    <property type="entry name" value="PAS"/>
</dbReference>
<name>A0A074LKT1_9BACL</name>
<dbReference type="FunFam" id="3.20.20.450:FF:000001">
    <property type="entry name" value="Cyclic di-GMP phosphodiesterase yahA"/>
    <property type="match status" value="1"/>
</dbReference>
<dbReference type="InterPro" id="IPR000700">
    <property type="entry name" value="PAS-assoc_C"/>
</dbReference>
<dbReference type="SMART" id="SM00091">
    <property type="entry name" value="PAS"/>
    <property type="match status" value="2"/>
</dbReference>
<dbReference type="InterPro" id="IPR052155">
    <property type="entry name" value="Biofilm_reg_signaling"/>
</dbReference>
<dbReference type="InterPro" id="IPR001610">
    <property type="entry name" value="PAC"/>
</dbReference>
<evidence type="ECO:0000259" key="1">
    <source>
        <dbReference type="PROSITE" id="PS50112"/>
    </source>
</evidence>
<dbReference type="InterPro" id="IPR001633">
    <property type="entry name" value="EAL_dom"/>
</dbReference>
<dbReference type="PROSITE" id="PS50112">
    <property type="entry name" value="PAS"/>
    <property type="match status" value="2"/>
</dbReference>
<dbReference type="RefSeq" id="WP_052036321.1">
    <property type="nucleotide sequence ID" value="NZ_JMIR01000018.1"/>
</dbReference>